<gene>
    <name evidence="1" type="ordered locus">Celly_0870</name>
</gene>
<dbReference type="STRING" id="867900.Celly_0870"/>
<protein>
    <recommendedName>
        <fullName evidence="3">N-acetylglutamate synthase</fullName>
    </recommendedName>
</protein>
<dbReference type="OrthoDB" id="5684515at2"/>
<organism evidence="1 2">
    <name type="scientific">Cellulophaga lytica (strain ATCC 23178 / DSM 7489 / JCM 8516 / NBRC 14961 / NCIMB 1423 / VKM B-1433 / Cy l20)</name>
    <dbReference type="NCBI Taxonomy" id="867900"/>
    <lineage>
        <taxon>Bacteria</taxon>
        <taxon>Pseudomonadati</taxon>
        <taxon>Bacteroidota</taxon>
        <taxon>Flavobacteriia</taxon>
        <taxon>Flavobacteriales</taxon>
        <taxon>Flavobacteriaceae</taxon>
        <taxon>Cellulophaga</taxon>
    </lineage>
</organism>
<accession>F0RD15</accession>
<dbReference type="RefSeq" id="WP_013620450.1">
    <property type="nucleotide sequence ID" value="NC_015167.1"/>
</dbReference>
<keyword evidence="2" id="KW-1185">Reference proteome</keyword>
<proteinExistence type="predicted"/>
<dbReference type="Proteomes" id="UP000007487">
    <property type="component" value="Chromosome"/>
</dbReference>
<name>F0RD15_CELLC</name>
<reference evidence="1 2" key="1">
    <citation type="journal article" date="2011" name="Stand. Genomic Sci.">
        <title>Complete genome sequence of Cellulophaga lytica type strain (LIM- 21).</title>
        <authorList>
            <person name="Pati A."/>
            <person name="Abt B."/>
            <person name="Teshima H."/>
            <person name="Nolan M."/>
            <person name="Lapidus A."/>
            <person name="Lucas S."/>
            <person name="Hammon N."/>
            <person name="Deshpande S."/>
            <person name="Cheng J.F."/>
            <person name="Tapia R."/>
            <person name="Han C."/>
            <person name="Goodwin L."/>
            <person name="Pitluck S."/>
            <person name="Liolios K."/>
            <person name="Pagani I."/>
            <person name="Mavromatis K."/>
            <person name="Ovchinikova G."/>
            <person name="Chen A."/>
            <person name="Palaniappan K."/>
            <person name="Land M."/>
            <person name="Hauser L."/>
            <person name="Jeffries C.D."/>
            <person name="Detter J.C."/>
            <person name="Brambilla E.M."/>
            <person name="Kannan K.P."/>
            <person name="Rohde M."/>
            <person name="Spring S."/>
            <person name="Goker M."/>
            <person name="Woyke T."/>
            <person name="Bristow J."/>
            <person name="Eisen J.A."/>
            <person name="Markowitz V."/>
            <person name="Hugenholtz P."/>
            <person name="Kyrpides N.C."/>
            <person name="Klenk H.P."/>
            <person name="Ivanova N."/>
        </authorList>
    </citation>
    <scope>NUCLEOTIDE SEQUENCE [LARGE SCALE GENOMIC DNA]</scope>
    <source>
        <strain evidence="2">ATCC 23178 / DSM 7489 / JCM 8516 / NBRC 14961 / NCIMB 1423 / VKM B-1433 / Cy l20</strain>
    </source>
</reference>
<dbReference type="HOGENOM" id="CLU_146218_1_0_10"/>
<dbReference type="EMBL" id="CP002534">
    <property type="protein sequence ID" value="ADY28702.1"/>
    <property type="molecule type" value="Genomic_DNA"/>
</dbReference>
<evidence type="ECO:0000313" key="1">
    <source>
        <dbReference type="EMBL" id="ADY28702.1"/>
    </source>
</evidence>
<evidence type="ECO:0008006" key="3">
    <source>
        <dbReference type="Google" id="ProtNLM"/>
    </source>
</evidence>
<dbReference type="KEGG" id="cly:Celly_0870"/>
<dbReference type="eggNOG" id="COG0590">
    <property type="taxonomic scope" value="Bacteria"/>
</dbReference>
<dbReference type="AlphaFoldDB" id="F0RD15"/>
<dbReference type="InterPro" id="IPR058595">
    <property type="entry name" value="Avidin-like"/>
</dbReference>
<dbReference type="Pfam" id="PF26421">
    <property type="entry name" value="Avidin_like"/>
    <property type="match status" value="1"/>
</dbReference>
<evidence type="ECO:0000313" key="2">
    <source>
        <dbReference type="Proteomes" id="UP000007487"/>
    </source>
</evidence>
<sequence>MINYNGKIFRPANSSKNSETSNDTVFTYKQNGAILTADYAGGNIKKGHLIGLVDATGVIEMRYHQINTNNQLMTGKCTSTPEILPNGKIRLHEKWQWTSGDKSTGNSILDEE</sequence>